<keyword evidence="4 6" id="KW-0472">Membrane</keyword>
<protein>
    <recommendedName>
        <fullName evidence="7">Major facilitator superfamily (MFS) profile domain-containing protein</fullName>
    </recommendedName>
</protein>
<comment type="subcellular location">
    <subcellularLocation>
        <location evidence="1">Membrane</location>
        <topology evidence="1">Multi-pass membrane protein</topology>
    </subcellularLocation>
</comment>
<feature type="transmembrane region" description="Helical" evidence="6">
    <location>
        <begin position="474"/>
        <end position="493"/>
    </location>
</feature>
<dbReference type="PROSITE" id="PS50850">
    <property type="entry name" value="MFS"/>
    <property type="match status" value="1"/>
</dbReference>
<dbReference type="CDD" id="cd17502">
    <property type="entry name" value="MFS_Azr1_MDR_like"/>
    <property type="match status" value="1"/>
</dbReference>
<dbReference type="Proteomes" id="UP001345691">
    <property type="component" value="Unassembled WGS sequence"/>
</dbReference>
<feature type="transmembrane region" description="Helical" evidence="6">
    <location>
        <begin position="147"/>
        <end position="172"/>
    </location>
</feature>
<feature type="transmembrane region" description="Helical" evidence="6">
    <location>
        <begin position="368"/>
        <end position="388"/>
    </location>
</feature>
<dbReference type="InterPro" id="IPR036259">
    <property type="entry name" value="MFS_trans_sf"/>
</dbReference>
<organism evidence="8 9">
    <name type="scientific">Exophiala sideris</name>
    <dbReference type="NCBI Taxonomy" id="1016849"/>
    <lineage>
        <taxon>Eukaryota</taxon>
        <taxon>Fungi</taxon>
        <taxon>Dikarya</taxon>
        <taxon>Ascomycota</taxon>
        <taxon>Pezizomycotina</taxon>
        <taxon>Eurotiomycetes</taxon>
        <taxon>Chaetothyriomycetidae</taxon>
        <taxon>Chaetothyriales</taxon>
        <taxon>Herpotrichiellaceae</taxon>
        <taxon>Exophiala</taxon>
    </lineage>
</organism>
<evidence type="ECO:0000256" key="1">
    <source>
        <dbReference type="ARBA" id="ARBA00004141"/>
    </source>
</evidence>
<keyword evidence="3 6" id="KW-1133">Transmembrane helix</keyword>
<feature type="transmembrane region" description="Helical" evidence="6">
    <location>
        <begin position="536"/>
        <end position="559"/>
    </location>
</feature>
<feature type="transmembrane region" description="Helical" evidence="6">
    <location>
        <begin position="239"/>
        <end position="260"/>
    </location>
</feature>
<evidence type="ECO:0000313" key="9">
    <source>
        <dbReference type="Proteomes" id="UP001345691"/>
    </source>
</evidence>
<dbReference type="SUPFAM" id="SSF103473">
    <property type="entry name" value="MFS general substrate transporter"/>
    <property type="match status" value="1"/>
</dbReference>
<evidence type="ECO:0000256" key="6">
    <source>
        <dbReference type="SAM" id="Phobius"/>
    </source>
</evidence>
<comment type="caution">
    <text evidence="8">The sequence shown here is derived from an EMBL/GenBank/DDBJ whole genome shotgun (WGS) entry which is preliminary data.</text>
</comment>
<dbReference type="EMBL" id="JAVRRF010000007">
    <property type="protein sequence ID" value="KAK5063400.1"/>
    <property type="molecule type" value="Genomic_DNA"/>
</dbReference>
<feature type="compositionally biased region" description="Basic and acidic residues" evidence="5">
    <location>
        <begin position="62"/>
        <end position="73"/>
    </location>
</feature>
<dbReference type="Gene3D" id="1.20.1720.10">
    <property type="entry name" value="Multidrug resistance protein D"/>
    <property type="match status" value="1"/>
</dbReference>
<feature type="transmembrane region" description="Helical" evidence="6">
    <location>
        <begin position="300"/>
        <end position="319"/>
    </location>
</feature>
<feature type="transmembrane region" description="Helical" evidence="6">
    <location>
        <begin position="184"/>
        <end position="202"/>
    </location>
</feature>
<accession>A0ABR0JFL3</accession>
<evidence type="ECO:0000259" key="7">
    <source>
        <dbReference type="PROSITE" id="PS50850"/>
    </source>
</evidence>
<feature type="transmembrane region" description="Helical" evidence="6">
    <location>
        <begin position="614"/>
        <end position="633"/>
    </location>
</feature>
<feature type="transmembrane region" description="Helical" evidence="6">
    <location>
        <begin position="409"/>
        <end position="430"/>
    </location>
</feature>
<dbReference type="InterPro" id="IPR020846">
    <property type="entry name" value="MFS_dom"/>
</dbReference>
<reference evidence="8 9" key="1">
    <citation type="submission" date="2023-08" db="EMBL/GenBank/DDBJ databases">
        <title>Black Yeasts Isolated from many extreme environments.</title>
        <authorList>
            <person name="Coleine C."/>
            <person name="Stajich J.E."/>
            <person name="Selbmann L."/>
        </authorList>
    </citation>
    <scope>NUCLEOTIDE SEQUENCE [LARGE SCALE GENOMIC DNA]</scope>
    <source>
        <strain evidence="8 9">CCFEE 6328</strain>
    </source>
</reference>
<sequence>MGEIRFSRSFSSCDANRDNNNDTERERTSFSDDGVPRTPIARTEPEGSWRVTPTLPSPGEPASHRDCSPRMDSPRLTMRNAPPVLPSGNRDDSPARSQRSTKTAALFHLREGCKSMVITKATSYLANPEEEKPITPEDFKPDWRFRVAYFSLMVINLAAALDATSISVALPIIAQELNGSATEAFWAGTSFLLASTVVQPIFASFSHIFGRKPVLLISLTVFAIGAIVCALSKNFTHMLVGRSIQGIGAGGIIVLTDIIVTDLVPLRKRGKWFGLVSMMWAIGSVTGPVIGGAFAERASWTWIFWINLPFIGIGAVLVPPFLKLDGRQEDLMDKVKRVDYIGSIIFVGSVTSFLIPISWGGIQYPWNSWRTITPLAVGAAGMILFLAYENLLADEKTIPLHIFRNPSTSIAFAGTFLHGVMLWSVLYYLPLYFEAVKGYTPIIAGVACFPETFTVAPCTVVVAIIVQLTGRYRWALWSGWVIATAGMGLMYLLDVDTPVWQWILINLVPGVGLGLLLSSMGFSIQASAPQKDAAGAVAMFTFFRGLGQSVGVAIGGVIFQNRIKASLQAFPDIAPKAGLYAQDASALVEIIKSLLNGSPIKAELQVGYSEALKWIWIVMCGFSGVAMMASFFVKAYTLDLALETEQGWKNQEKPNTERENGGDLRV</sequence>
<evidence type="ECO:0000256" key="2">
    <source>
        <dbReference type="ARBA" id="ARBA00022692"/>
    </source>
</evidence>
<feature type="compositionally biased region" description="Basic and acidic residues" evidence="5">
    <location>
        <begin position="15"/>
        <end position="30"/>
    </location>
</feature>
<feature type="transmembrane region" description="Helical" evidence="6">
    <location>
        <begin position="340"/>
        <end position="362"/>
    </location>
</feature>
<feature type="region of interest" description="Disordered" evidence="5">
    <location>
        <begin position="1"/>
        <end position="102"/>
    </location>
</feature>
<keyword evidence="9" id="KW-1185">Reference proteome</keyword>
<feature type="domain" description="Major facilitator superfamily (MFS) profile" evidence="7">
    <location>
        <begin position="148"/>
        <end position="638"/>
    </location>
</feature>
<feature type="transmembrane region" description="Helical" evidence="6">
    <location>
        <begin position="499"/>
        <end position="524"/>
    </location>
</feature>
<dbReference type="PANTHER" id="PTHR23501:SF59">
    <property type="entry name" value="MAJOR FACILITATOR SUPERFAMILY (MFS) PROFILE DOMAIN-CONTAINING PROTEIN-RELATED"/>
    <property type="match status" value="1"/>
</dbReference>
<dbReference type="Gene3D" id="1.20.1250.20">
    <property type="entry name" value="MFS general substrate transporter like domains"/>
    <property type="match status" value="1"/>
</dbReference>
<evidence type="ECO:0000313" key="8">
    <source>
        <dbReference type="EMBL" id="KAK5063400.1"/>
    </source>
</evidence>
<dbReference type="PANTHER" id="PTHR23501">
    <property type="entry name" value="MAJOR FACILITATOR SUPERFAMILY"/>
    <property type="match status" value="1"/>
</dbReference>
<dbReference type="InterPro" id="IPR011701">
    <property type="entry name" value="MFS"/>
</dbReference>
<evidence type="ECO:0000256" key="4">
    <source>
        <dbReference type="ARBA" id="ARBA00023136"/>
    </source>
</evidence>
<dbReference type="PRINTS" id="PR01036">
    <property type="entry name" value="TCRTETB"/>
</dbReference>
<evidence type="ECO:0000256" key="3">
    <source>
        <dbReference type="ARBA" id="ARBA00022989"/>
    </source>
</evidence>
<proteinExistence type="predicted"/>
<name>A0ABR0JFL3_9EURO</name>
<keyword evidence="2 6" id="KW-0812">Transmembrane</keyword>
<evidence type="ECO:0000256" key="5">
    <source>
        <dbReference type="SAM" id="MobiDB-lite"/>
    </source>
</evidence>
<feature type="transmembrane region" description="Helical" evidence="6">
    <location>
        <begin position="214"/>
        <end position="233"/>
    </location>
</feature>
<feature type="transmembrane region" description="Helical" evidence="6">
    <location>
        <begin position="272"/>
        <end position="294"/>
    </location>
</feature>
<gene>
    <name evidence="8" type="ORF">LTR69_004106</name>
</gene>
<dbReference type="Pfam" id="PF07690">
    <property type="entry name" value="MFS_1"/>
    <property type="match status" value="1"/>
</dbReference>
<feature type="transmembrane region" description="Helical" evidence="6">
    <location>
        <begin position="442"/>
        <end position="467"/>
    </location>
</feature>